<evidence type="ECO:0000256" key="3">
    <source>
        <dbReference type="ARBA" id="ARBA00022989"/>
    </source>
</evidence>
<dbReference type="eggNOG" id="ENOG5030FTU">
    <property type="taxonomic scope" value="Bacteria"/>
</dbReference>
<sequence>MLKKIFAGVLDEMIIFGVSALGLLVVEGVLRIFGFTMVTTEIFLIINMFVINALYFPLLEGGKYGTTIGKRILKLDNHNEEVKNDDIVADTIEEVVSDDATEEVGEENEQ</sequence>
<evidence type="ECO:0000256" key="1">
    <source>
        <dbReference type="ARBA" id="ARBA00004141"/>
    </source>
</evidence>
<reference evidence="7 8" key="1">
    <citation type="submission" date="2016-06" db="EMBL/GenBank/DDBJ databases">
        <authorList>
            <person name="Kjaerup R.B."/>
            <person name="Dalgaard T.S."/>
            <person name="Juul-Madsen H.R."/>
        </authorList>
    </citation>
    <scope>NUCLEOTIDE SEQUENCE [LARGE SCALE GENOMIC DNA]</scope>
    <source>
        <strain evidence="7 8">373-A1</strain>
    </source>
</reference>
<keyword evidence="8" id="KW-1185">Reference proteome</keyword>
<comment type="caution">
    <text evidence="7">The sequence shown here is derived from an EMBL/GenBank/DDBJ whole genome shotgun (WGS) entry which is preliminary data.</text>
</comment>
<evidence type="ECO:0000256" key="2">
    <source>
        <dbReference type="ARBA" id="ARBA00022692"/>
    </source>
</evidence>
<feature type="transmembrane region" description="Helical" evidence="5">
    <location>
        <begin position="32"/>
        <end position="55"/>
    </location>
</feature>
<dbReference type="GO" id="GO:0016020">
    <property type="term" value="C:membrane"/>
    <property type="evidence" value="ECO:0007669"/>
    <property type="project" value="UniProtKB-SubCell"/>
</dbReference>
<dbReference type="Pfam" id="PF06271">
    <property type="entry name" value="RDD"/>
    <property type="match status" value="1"/>
</dbReference>
<keyword evidence="2 5" id="KW-0812">Transmembrane</keyword>
<protein>
    <recommendedName>
        <fullName evidence="6">RDD domain-containing protein</fullName>
    </recommendedName>
</protein>
<organism evidence="7 8">
    <name type="scientific">Clostridium paraputrificum</name>
    <dbReference type="NCBI Taxonomy" id="29363"/>
    <lineage>
        <taxon>Bacteria</taxon>
        <taxon>Bacillati</taxon>
        <taxon>Bacillota</taxon>
        <taxon>Clostridia</taxon>
        <taxon>Eubacteriales</taxon>
        <taxon>Clostridiaceae</taxon>
        <taxon>Clostridium</taxon>
    </lineage>
</organism>
<evidence type="ECO:0000256" key="4">
    <source>
        <dbReference type="ARBA" id="ARBA00023136"/>
    </source>
</evidence>
<evidence type="ECO:0000313" key="8">
    <source>
        <dbReference type="Proteomes" id="UP000092714"/>
    </source>
</evidence>
<comment type="subcellular location">
    <subcellularLocation>
        <location evidence="1">Membrane</location>
        <topology evidence="1">Multi-pass membrane protein</topology>
    </subcellularLocation>
</comment>
<keyword evidence="3 5" id="KW-1133">Transmembrane helix</keyword>
<dbReference type="Proteomes" id="UP000092714">
    <property type="component" value="Unassembled WGS sequence"/>
</dbReference>
<dbReference type="OrthoDB" id="1930598at2"/>
<evidence type="ECO:0000256" key="5">
    <source>
        <dbReference type="SAM" id="Phobius"/>
    </source>
</evidence>
<gene>
    <name evidence="7" type="ORF">CP373A1_09885</name>
</gene>
<dbReference type="InterPro" id="IPR010432">
    <property type="entry name" value="RDD"/>
</dbReference>
<accession>A0A173Y542</accession>
<dbReference type="AlphaFoldDB" id="A0A173Y542"/>
<keyword evidence="4 5" id="KW-0472">Membrane</keyword>
<feature type="domain" description="RDD" evidence="6">
    <location>
        <begin position="4"/>
        <end position="75"/>
    </location>
</feature>
<dbReference type="EMBL" id="MAPZ01000019">
    <property type="protein sequence ID" value="OBY10805.1"/>
    <property type="molecule type" value="Genomic_DNA"/>
</dbReference>
<name>A0A173Y542_9CLOT</name>
<evidence type="ECO:0000259" key="6">
    <source>
        <dbReference type="Pfam" id="PF06271"/>
    </source>
</evidence>
<proteinExistence type="predicted"/>
<feature type="transmembrane region" description="Helical" evidence="5">
    <location>
        <begin position="5"/>
        <end position="26"/>
    </location>
</feature>
<dbReference type="RefSeq" id="WP_055183485.1">
    <property type="nucleotide sequence ID" value="NZ_CABHIH010000002.1"/>
</dbReference>
<evidence type="ECO:0000313" key="7">
    <source>
        <dbReference type="EMBL" id="OBY10805.1"/>
    </source>
</evidence>